<evidence type="ECO:0000313" key="2">
    <source>
        <dbReference type="Proteomes" id="UP001150238"/>
    </source>
</evidence>
<gene>
    <name evidence="1" type="ORF">C8J55DRAFT_606361</name>
</gene>
<organism evidence="1 2">
    <name type="scientific">Lentinula lateritia</name>
    <dbReference type="NCBI Taxonomy" id="40482"/>
    <lineage>
        <taxon>Eukaryota</taxon>
        <taxon>Fungi</taxon>
        <taxon>Dikarya</taxon>
        <taxon>Basidiomycota</taxon>
        <taxon>Agaricomycotina</taxon>
        <taxon>Agaricomycetes</taxon>
        <taxon>Agaricomycetidae</taxon>
        <taxon>Agaricales</taxon>
        <taxon>Marasmiineae</taxon>
        <taxon>Omphalotaceae</taxon>
        <taxon>Lentinula</taxon>
    </lineage>
</organism>
<dbReference type="AlphaFoldDB" id="A0A9W9AB45"/>
<name>A0A9W9AB45_9AGAR</name>
<reference evidence="1" key="2">
    <citation type="journal article" date="2023" name="Proc. Natl. Acad. Sci. U.S.A.">
        <title>A global phylogenomic analysis of the shiitake genus Lentinula.</title>
        <authorList>
            <person name="Sierra-Patev S."/>
            <person name="Min B."/>
            <person name="Naranjo-Ortiz M."/>
            <person name="Looney B."/>
            <person name="Konkel Z."/>
            <person name="Slot J.C."/>
            <person name="Sakamoto Y."/>
            <person name="Steenwyk J.L."/>
            <person name="Rokas A."/>
            <person name="Carro J."/>
            <person name="Camarero S."/>
            <person name="Ferreira P."/>
            <person name="Molpeceres G."/>
            <person name="Ruiz-Duenas F.J."/>
            <person name="Serrano A."/>
            <person name="Henrissat B."/>
            <person name="Drula E."/>
            <person name="Hughes K.W."/>
            <person name="Mata J.L."/>
            <person name="Ishikawa N.K."/>
            <person name="Vargas-Isla R."/>
            <person name="Ushijima S."/>
            <person name="Smith C.A."/>
            <person name="Donoghue J."/>
            <person name="Ahrendt S."/>
            <person name="Andreopoulos W."/>
            <person name="He G."/>
            <person name="LaButti K."/>
            <person name="Lipzen A."/>
            <person name="Ng V."/>
            <person name="Riley R."/>
            <person name="Sandor L."/>
            <person name="Barry K."/>
            <person name="Martinez A.T."/>
            <person name="Xiao Y."/>
            <person name="Gibbons J.G."/>
            <person name="Terashima K."/>
            <person name="Grigoriev I.V."/>
            <person name="Hibbett D."/>
        </authorList>
    </citation>
    <scope>NUCLEOTIDE SEQUENCE</scope>
    <source>
        <strain evidence="1">Sp2 HRB7682 ss15</strain>
    </source>
</reference>
<dbReference type="Proteomes" id="UP001150238">
    <property type="component" value="Unassembled WGS sequence"/>
</dbReference>
<sequence>MGDVTSTEVTGLETFPCTLRRRINRRILFLSPSEYHIFSSTSFSSTSFSSTSFSSTAFSSTSFSSTSLPSQTRITLSAEEMEIDEVAGVLDPESKAKVTTIHRGSSAEPSNTSAKESYQRLLRARCPALLPGFTRSRWLGEYQRRETGGWSSRSWKMNLRTSNRRFTIKALFEGLFEKDDHNDAAANQSKHIQAIKRTYKDSDNDQEHAGQRLQQ</sequence>
<evidence type="ECO:0000313" key="1">
    <source>
        <dbReference type="EMBL" id="KAJ4478707.1"/>
    </source>
</evidence>
<dbReference type="EMBL" id="JANVFS010000017">
    <property type="protein sequence ID" value="KAJ4478707.1"/>
    <property type="molecule type" value="Genomic_DNA"/>
</dbReference>
<accession>A0A9W9AB45</accession>
<proteinExistence type="predicted"/>
<protein>
    <submittedName>
        <fullName evidence="1">Uncharacterized protein</fullName>
    </submittedName>
</protein>
<reference evidence="1" key="1">
    <citation type="submission" date="2022-08" db="EMBL/GenBank/DDBJ databases">
        <authorList>
            <consortium name="DOE Joint Genome Institute"/>
            <person name="Min B."/>
            <person name="Riley R."/>
            <person name="Sierra-Patev S."/>
            <person name="Naranjo-Ortiz M."/>
            <person name="Looney B."/>
            <person name="Konkel Z."/>
            <person name="Slot J.C."/>
            <person name="Sakamoto Y."/>
            <person name="Steenwyk J.L."/>
            <person name="Rokas A."/>
            <person name="Carro J."/>
            <person name="Camarero S."/>
            <person name="Ferreira P."/>
            <person name="Molpeceres G."/>
            <person name="Ruiz-Duenas F.J."/>
            <person name="Serrano A."/>
            <person name="Henrissat B."/>
            <person name="Drula E."/>
            <person name="Hughes K.W."/>
            <person name="Mata J.L."/>
            <person name="Ishikawa N.K."/>
            <person name="Vargas-Isla R."/>
            <person name="Ushijima S."/>
            <person name="Smith C.A."/>
            <person name="Ahrendt S."/>
            <person name="Andreopoulos W."/>
            <person name="He G."/>
            <person name="Labutti K."/>
            <person name="Lipzen A."/>
            <person name="Ng V."/>
            <person name="Sandor L."/>
            <person name="Barry K."/>
            <person name="Martinez A.T."/>
            <person name="Xiao Y."/>
            <person name="Gibbons J.G."/>
            <person name="Terashima K."/>
            <person name="Hibbett D.S."/>
            <person name="Grigoriev I.V."/>
        </authorList>
    </citation>
    <scope>NUCLEOTIDE SEQUENCE</scope>
    <source>
        <strain evidence="1">Sp2 HRB7682 ss15</strain>
    </source>
</reference>
<comment type="caution">
    <text evidence="1">The sequence shown here is derived from an EMBL/GenBank/DDBJ whole genome shotgun (WGS) entry which is preliminary data.</text>
</comment>